<dbReference type="Pfam" id="PF03171">
    <property type="entry name" value="2OG-FeII_Oxy"/>
    <property type="match status" value="1"/>
</dbReference>
<dbReference type="eggNOG" id="KOG0143">
    <property type="taxonomic scope" value="Eukaryota"/>
</dbReference>
<dbReference type="EMBL" id="KQ090482">
    <property type="protein sequence ID" value="KMS95343.1"/>
    <property type="molecule type" value="Genomic_DNA"/>
</dbReference>
<dbReference type="PANTHER" id="PTHR47991">
    <property type="entry name" value="OXOGLUTARATE/IRON-DEPENDENT DIOXYGENASE"/>
    <property type="match status" value="1"/>
</dbReference>
<dbReference type="Proteomes" id="UP000035740">
    <property type="component" value="Unassembled WGS sequence"/>
</dbReference>
<proteinExistence type="predicted"/>
<evidence type="ECO:0000256" key="2">
    <source>
        <dbReference type="ARBA" id="ARBA00023004"/>
    </source>
</evidence>
<evidence type="ECO:0000313" key="4">
    <source>
        <dbReference type="EMBL" id="KMS95343.1"/>
    </source>
</evidence>
<keyword evidence="5" id="KW-1185">Reference proteome</keyword>
<dbReference type="GO" id="GO:0046872">
    <property type="term" value="F:metal ion binding"/>
    <property type="evidence" value="ECO:0007669"/>
    <property type="project" value="UniProtKB-KW"/>
</dbReference>
<keyword evidence="2" id="KW-0408">Iron</keyword>
<gene>
    <name evidence="4" type="ORF">BVRB_009140</name>
</gene>
<keyword evidence="1" id="KW-0479">Metal-binding</keyword>
<accession>A0A0J8B634</accession>
<dbReference type="PROSITE" id="PS51471">
    <property type="entry name" value="FE2OG_OXY"/>
    <property type="match status" value="1"/>
</dbReference>
<reference evidence="4 5" key="1">
    <citation type="journal article" date="2014" name="Nature">
        <title>The genome of the recently domesticated crop plant sugar beet (Beta vulgaris).</title>
        <authorList>
            <person name="Dohm J.C."/>
            <person name="Minoche A.E."/>
            <person name="Holtgrawe D."/>
            <person name="Capella-Gutierrez S."/>
            <person name="Zakrzewski F."/>
            <person name="Tafer H."/>
            <person name="Rupp O."/>
            <person name="Sorensen T.R."/>
            <person name="Stracke R."/>
            <person name="Reinhardt R."/>
            <person name="Goesmann A."/>
            <person name="Kraft T."/>
            <person name="Schulz B."/>
            <person name="Stadler P.F."/>
            <person name="Schmidt T."/>
            <person name="Gabaldon T."/>
            <person name="Lehrach H."/>
            <person name="Weisshaar B."/>
            <person name="Himmelbauer H."/>
        </authorList>
    </citation>
    <scope>NUCLEOTIDE SEQUENCE [LARGE SCALE GENOMIC DNA]</scope>
    <source>
        <tissue evidence="4">Taproot</tissue>
    </source>
</reference>
<dbReference type="InterPro" id="IPR050295">
    <property type="entry name" value="Plant_2OG-oxidoreductases"/>
</dbReference>
<feature type="domain" description="Fe2OG dioxygenase" evidence="3">
    <location>
        <begin position="20"/>
        <end position="120"/>
    </location>
</feature>
<dbReference type="InterPro" id="IPR044861">
    <property type="entry name" value="IPNS-like_FE2OG_OXY"/>
</dbReference>
<protein>
    <recommendedName>
        <fullName evidence="3">Fe2OG dioxygenase domain-containing protein</fullName>
    </recommendedName>
</protein>
<evidence type="ECO:0000256" key="1">
    <source>
        <dbReference type="ARBA" id="ARBA00022723"/>
    </source>
</evidence>
<dbReference type="InterPro" id="IPR005123">
    <property type="entry name" value="Oxoglu/Fe-dep_dioxygenase_dom"/>
</dbReference>
<dbReference type="OMA" id="AMAMYYY"/>
<sequence>MSRALKIDTKVLRRVFGDEGLQSFRMNYYPPCKQPDKVMGLTAHSDAVSLTILLQYNDVIGLQIKKDGKWVSVKPLLKAFVVNIGDILEIATNGIYRSILHRSVVNSTKERISIATFHMPALDAEIGPISELIKPGTPAQFRQISVADYFKGYFSRALDEKSYLDVMRINEKHT</sequence>
<evidence type="ECO:0000259" key="3">
    <source>
        <dbReference type="PROSITE" id="PS51471"/>
    </source>
</evidence>
<name>A0A0J8B634_BETVV</name>
<organism evidence="4 5">
    <name type="scientific">Beta vulgaris subsp. vulgaris</name>
    <name type="common">Beet</name>
    <dbReference type="NCBI Taxonomy" id="3555"/>
    <lineage>
        <taxon>Eukaryota</taxon>
        <taxon>Viridiplantae</taxon>
        <taxon>Streptophyta</taxon>
        <taxon>Embryophyta</taxon>
        <taxon>Tracheophyta</taxon>
        <taxon>Spermatophyta</taxon>
        <taxon>Magnoliopsida</taxon>
        <taxon>eudicotyledons</taxon>
        <taxon>Gunneridae</taxon>
        <taxon>Pentapetalae</taxon>
        <taxon>Caryophyllales</taxon>
        <taxon>Chenopodiaceae</taxon>
        <taxon>Betoideae</taxon>
        <taxon>Beta</taxon>
    </lineage>
</organism>
<dbReference type="OrthoDB" id="288590at2759"/>
<dbReference type="Gramene" id="KMS95343">
    <property type="protein sequence ID" value="KMS95343"/>
    <property type="gene ID" value="BVRB_009140"/>
</dbReference>
<dbReference type="InterPro" id="IPR027443">
    <property type="entry name" value="IPNS-like_sf"/>
</dbReference>
<evidence type="ECO:0000313" key="5">
    <source>
        <dbReference type="Proteomes" id="UP000035740"/>
    </source>
</evidence>
<dbReference type="Gene3D" id="2.60.120.330">
    <property type="entry name" value="B-lactam Antibiotic, Isopenicillin N Synthase, Chain"/>
    <property type="match status" value="1"/>
</dbReference>
<dbReference type="AlphaFoldDB" id="A0A0J8B634"/>
<dbReference type="SUPFAM" id="SSF51197">
    <property type="entry name" value="Clavaminate synthase-like"/>
    <property type="match status" value="1"/>
</dbReference>